<dbReference type="Gene3D" id="6.10.140.1070">
    <property type="match status" value="2"/>
</dbReference>
<dbReference type="InterPro" id="IPR031167">
    <property type="entry name" value="G_OBG"/>
</dbReference>
<keyword evidence="2" id="KW-0342">GTP-binding</keyword>
<reference evidence="5 6" key="1">
    <citation type="journal article" date="2013" name="Curr. Biol.">
        <title>The Genome of the Foraminiferan Reticulomyxa filosa.</title>
        <authorList>
            <person name="Glockner G."/>
            <person name="Hulsmann N."/>
            <person name="Schleicher M."/>
            <person name="Noegel A.A."/>
            <person name="Eichinger L."/>
            <person name="Gallinger C."/>
            <person name="Pawlowski J."/>
            <person name="Sierra R."/>
            <person name="Euteneuer U."/>
            <person name="Pillet L."/>
            <person name="Moustafa A."/>
            <person name="Platzer M."/>
            <person name="Groth M."/>
            <person name="Szafranski K."/>
            <person name="Schliwa M."/>
        </authorList>
    </citation>
    <scope>NUCLEOTIDE SEQUENCE [LARGE SCALE GENOMIC DNA]</scope>
</reference>
<dbReference type="Pfam" id="PF01926">
    <property type="entry name" value="MMR_HSR1"/>
    <property type="match status" value="1"/>
</dbReference>
<dbReference type="SUPFAM" id="SSF52540">
    <property type="entry name" value="P-loop containing nucleoside triphosphate hydrolases"/>
    <property type="match status" value="1"/>
</dbReference>
<dbReference type="PANTHER" id="PTHR43127">
    <property type="entry name" value="DEVELOPMENTALLY-REGULATED GTP-BINDING PROTEIN 2"/>
    <property type="match status" value="1"/>
</dbReference>
<dbReference type="FunFam" id="3.40.50.300:FF:001436">
    <property type="entry name" value="Developmentally-regulated GTP-binding protein"/>
    <property type="match status" value="1"/>
</dbReference>
<evidence type="ECO:0000313" key="6">
    <source>
        <dbReference type="Proteomes" id="UP000023152"/>
    </source>
</evidence>
<name>X6MEW8_RETFI</name>
<evidence type="ECO:0000256" key="1">
    <source>
        <dbReference type="ARBA" id="ARBA00022741"/>
    </source>
</evidence>
<dbReference type="EMBL" id="ASPP01021865">
    <property type="protein sequence ID" value="ETO11947.1"/>
    <property type="molecule type" value="Genomic_DNA"/>
</dbReference>
<dbReference type="GO" id="GO:0003924">
    <property type="term" value="F:GTPase activity"/>
    <property type="evidence" value="ECO:0007669"/>
    <property type="project" value="InterPro"/>
</dbReference>
<evidence type="ECO:0008006" key="7">
    <source>
        <dbReference type="Google" id="ProtNLM"/>
    </source>
</evidence>
<dbReference type="NCBIfam" id="TIGR00231">
    <property type="entry name" value="small_GTP"/>
    <property type="match status" value="1"/>
</dbReference>
<dbReference type="PROSITE" id="PS00905">
    <property type="entry name" value="GTP1_OBG"/>
    <property type="match status" value="1"/>
</dbReference>
<dbReference type="PRINTS" id="PR00326">
    <property type="entry name" value="GTP1OBG"/>
</dbReference>
<protein>
    <recommendedName>
        <fullName evidence="7">Developmentally-regulated GTP-binding protein 2</fullName>
    </recommendedName>
</protein>
<dbReference type="Pfam" id="PF02824">
    <property type="entry name" value="TGS"/>
    <property type="match status" value="1"/>
</dbReference>
<dbReference type="Proteomes" id="UP000023152">
    <property type="component" value="Unassembled WGS sequence"/>
</dbReference>
<evidence type="ECO:0000259" key="3">
    <source>
        <dbReference type="PROSITE" id="PS51710"/>
    </source>
</evidence>
<dbReference type="OrthoDB" id="603at2759"/>
<dbReference type="InterPro" id="IPR004095">
    <property type="entry name" value="TGS"/>
</dbReference>
<dbReference type="Pfam" id="PF16897">
    <property type="entry name" value="MMR_HSR1_Xtn"/>
    <property type="match status" value="1"/>
</dbReference>
<evidence type="ECO:0000313" key="5">
    <source>
        <dbReference type="EMBL" id="ETO11947.1"/>
    </source>
</evidence>
<dbReference type="GO" id="GO:0005525">
    <property type="term" value="F:GTP binding"/>
    <property type="evidence" value="ECO:0007669"/>
    <property type="project" value="UniProtKB-KW"/>
</dbReference>
<dbReference type="FunFam" id="3.10.20.30:FF:000003">
    <property type="entry name" value="Developmentally-regulated GTP-binding protein 1"/>
    <property type="match status" value="1"/>
</dbReference>
<dbReference type="CDD" id="cd01896">
    <property type="entry name" value="DRG"/>
    <property type="match status" value="1"/>
</dbReference>
<dbReference type="Gene3D" id="3.10.20.30">
    <property type="match status" value="1"/>
</dbReference>
<comment type="caution">
    <text evidence="5">The sequence shown here is derived from an EMBL/GenBank/DDBJ whole genome shotgun (WGS) entry which is preliminary data.</text>
</comment>
<accession>X6MEW8</accession>
<dbReference type="InterPro" id="IPR006073">
    <property type="entry name" value="GTP-bd"/>
</dbReference>
<dbReference type="InterPro" id="IPR012676">
    <property type="entry name" value="TGS-like"/>
</dbReference>
<gene>
    <name evidence="5" type="ORF">RFI_25428</name>
</gene>
<sequence length="401" mass="45766">MPGILEKIKEVEAEMARTQKNKATEHHLGLLKAKLSKFRTELMEPAKTVKGEGFDVMKSGDARCALIGFPSVGKSSFLNKVCTGTHSAEASYEFTTLTCIPGLLQYKDARIQILDLPGIIEGASKGKGKGRQVIGVARSADLVIMMLDGVRGEIQKKLLTKELEDCAIRLNQKQPDIYFKRQKSGGVKLTMTCRLTQLDEKLVRSILQQFKIHHCEIIIREDCSADQFIDVIEANRVYLPCLYVYNKIDNLTIEELDEICRGQDHNVVCSVKLNLNIDFVLERLWNKLNMIRIYAKKKGSAPDLNEPVILRNGATIEHFCHSIHREMVAKFRYALVWGRSAKHRPQHVGLQHVLEDEDVVQHFFNHNKFLSYLIFKKKKLHSCASCNDQFLKNYTYKISFN</sequence>
<keyword evidence="1" id="KW-0547">Nucleotide-binding</keyword>
<dbReference type="InterPro" id="IPR006074">
    <property type="entry name" value="GTP1-OBG_CS"/>
</dbReference>
<dbReference type="PROSITE" id="PS51880">
    <property type="entry name" value="TGS"/>
    <property type="match status" value="1"/>
</dbReference>
<dbReference type="PROSITE" id="PS51710">
    <property type="entry name" value="G_OBG"/>
    <property type="match status" value="1"/>
</dbReference>
<organism evidence="5 6">
    <name type="scientific">Reticulomyxa filosa</name>
    <dbReference type="NCBI Taxonomy" id="46433"/>
    <lineage>
        <taxon>Eukaryota</taxon>
        <taxon>Sar</taxon>
        <taxon>Rhizaria</taxon>
        <taxon>Retaria</taxon>
        <taxon>Foraminifera</taxon>
        <taxon>Monothalamids</taxon>
        <taxon>Reticulomyxidae</taxon>
        <taxon>Reticulomyxa</taxon>
    </lineage>
</organism>
<dbReference type="OMA" id="WGTSTRH"/>
<dbReference type="InterPro" id="IPR031662">
    <property type="entry name" value="GTP-binding_2"/>
</dbReference>
<dbReference type="InterPro" id="IPR027417">
    <property type="entry name" value="P-loop_NTPase"/>
</dbReference>
<evidence type="ECO:0000259" key="4">
    <source>
        <dbReference type="PROSITE" id="PS51880"/>
    </source>
</evidence>
<feature type="domain" description="OBG-type G" evidence="3">
    <location>
        <begin position="62"/>
        <end position="289"/>
    </location>
</feature>
<feature type="domain" description="TGS" evidence="4">
    <location>
        <begin position="289"/>
        <end position="364"/>
    </location>
</feature>
<dbReference type="AlphaFoldDB" id="X6MEW8"/>
<keyword evidence="6" id="KW-1185">Reference proteome</keyword>
<dbReference type="InterPro" id="IPR012675">
    <property type="entry name" value="Beta-grasp_dom_sf"/>
</dbReference>
<evidence type="ECO:0000256" key="2">
    <source>
        <dbReference type="ARBA" id="ARBA00023134"/>
    </source>
</evidence>
<proteinExistence type="predicted"/>
<dbReference type="SUPFAM" id="SSF81271">
    <property type="entry name" value="TGS-like"/>
    <property type="match status" value="1"/>
</dbReference>
<dbReference type="InterPro" id="IPR005225">
    <property type="entry name" value="Small_GTP-bd"/>
</dbReference>
<dbReference type="InterPro" id="IPR045001">
    <property type="entry name" value="DRG"/>
</dbReference>